<feature type="region of interest" description="Disordered" evidence="1">
    <location>
        <begin position="100"/>
        <end position="135"/>
    </location>
</feature>
<evidence type="ECO:0000313" key="3">
    <source>
        <dbReference type="Proteomes" id="UP000265520"/>
    </source>
</evidence>
<keyword evidence="2" id="KW-0378">Hydrolase</keyword>
<proteinExistence type="predicted"/>
<organism evidence="2 3">
    <name type="scientific">Trifolium medium</name>
    <dbReference type="NCBI Taxonomy" id="97028"/>
    <lineage>
        <taxon>Eukaryota</taxon>
        <taxon>Viridiplantae</taxon>
        <taxon>Streptophyta</taxon>
        <taxon>Embryophyta</taxon>
        <taxon>Tracheophyta</taxon>
        <taxon>Spermatophyta</taxon>
        <taxon>Magnoliopsida</taxon>
        <taxon>eudicotyledons</taxon>
        <taxon>Gunneridae</taxon>
        <taxon>Pentapetalae</taxon>
        <taxon>rosids</taxon>
        <taxon>fabids</taxon>
        <taxon>Fabales</taxon>
        <taxon>Fabaceae</taxon>
        <taxon>Papilionoideae</taxon>
        <taxon>50 kb inversion clade</taxon>
        <taxon>NPAAA clade</taxon>
        <taxon>Hologalegina</taxon>
        <taxon>IRL clade</taxon>
        <taxon>Trifolieae</taxon>
        <taxon>Trifolium</taxon>
    </lineage>
</organism>
<protein>
    <submittedName>
        <fullName evidence="2">Gag-protease polyprotein</fullName>
    </submittedName>
</protein>
<comment type="caution">
    <text evidence="2">The sequence shown here is derived from an EMBL/GenBank/DDBJ whole genome shotgun (WGS) entry which is preliminary data.</text>
</comment>
<feature type="compositionally biased region" description="Basic and acidic residues" evidence="1">
    <location>
        <begin position="125"/>
        <end position="135"/>
    </location>
</feature>
<dbReference type="GO" id="GO:0006508">
    <property type="term" value="P:proteolysis"/>
    <property type="evidence" value="ECO:0007669"/>
    <property type="project" value="UniProtKB-KW"/>
</dbReference>
<keyword evidence="2" id="KW-0645">Protease</keyword>
<dbReference type="EMBL" id="LXQA010011280">
    <property type="protein sequence ID" value="MCH86967.1"/>
    <property type="molecule type" value="Genomic_DNA"/>
</dbReference>
<sequence length="399" mass="46228">MSDEKLVSKMLRSLPKRFDMKVTAIEEAQNLSTMQLEELVGSLQTYELGKNQRNEKKNKSIAFVSNAGDEEPLGDLDSDESLSEAIVLLGRQFNKVLRRMDKRPKSNVPSIKFDISKQANSQRKNRGDEKTSQSKGVQCHECEGYGHIRTECATFLKRQKKSLAVTWSDEDDSEEEIENESAKHVHALTGICASDTKSCDDELSYEELATTYKYFFNRSTDLCKALEKQKKINGELQAERQDHLAKIVELNTEVIKLNTDLGLVKKHARMMIGKGTEEFEEMLKKQVLGKSKPIGFDYERVNQRMNYNQDTKYTHIRKTFPISSGFMTHHLPTHQDTETRKKPKTRSRPWICHYYGRKGHIRPFCFKLYGYPKRAPQSIHKPEVINTQKEWRKKKKRLA</sequence>
<dbReference type="GO" id="GO:0008270">
    <property type="term" value="F:zinc ion binding"/>
    <property type="evidence" value="ECO:0007669"/>
    <property type="project" value="InterPro"/>
</dbReference>
<dbReference type="AlphaFoldDB" id="A0A392MHK4"/>
<reference evidence="2 3" key="1">
    <citation type="journal article" date="2018" name="Front. Plant Sci.">
        <title>Red Clover (Trifolium pratense) and Zigzag Clover (T. medium) - A Picture of Genomic Similarities and Differences.</title>
        <authorList>
            <person name="Dluhosova J."/>
            <person name="Istvanek J."/>
            <person name="Nedelnik J."/>
            <person name="Repkova J."/>
        </authorList>
    </citation>
    <scope>NUCLEOTIDE SEQUENCE [LARGE SCALE GENOMIC DNA]</scope>
    <source>
        <strain evidence="3">cv. 10/8</strain>
        <tissue evidence="2">Leaf</tissue>
    </source>
</reference>
<dbReference type="InterPro" id="IPR036875">
    <property type="entry name" value="Znf_CCHC_sf"/>
</dbReference>
<dbReference type="GO" id="GO:0008233">
    <property type="term" value="F:peptidase activity"/>
    <property type="evidence" value="ECO:0007669"/>
    <property type="project" value="UniProtKB-KW"/>
</dbReference>
<dbReference type="Proteomes" id="UP000265520">
    <property type="component" value="Unassembled WGS sequence"/>
</dbReference>
<name>A0A392MHK4_9FABA</name>
<gene>
    <name evidence="2" type="ORF">A2U01_0007831</name>
</gene>
<keyword evidence="3" id="KW-1185">Reference proteome</keyword>
<dbReference type="GO" id="GO:0003676">
    <property type="term" value="F:nucleic acid binding"/>
    <property type="evidence" value="ECO:0007669"/>
    <property type="project" value="InterPro"/>
</dbReference>
<evidence type="ECO:0000313" key="2">
    <source>
        <dbReference type="EMBL" id="MCH86967.1"/>
    </source>
</evidence>
<evidence type="ECO:0000256" key="1">
    <source>
        <dbReference type="SAM" id="MobiDB-lite"/>
    </source>
</evidence>
<dbReference type="SUPFAM" id="SSF57756">
    <property type="entry name" value="Retrovirus zinc finger-like domains"/>
    <property type="match status" value="1"/>
</dbReference>
<accession>A0A392MHK4</accession>